<dbReference type="GO" id="GO:0015288">
    <property type="term" value="F:porin activity"/>
    <property type="evidence" value="ECO:0007669"/>
    <property type="project" value="UniProtKB-KW"/>
</dbReference>
<keyword evidence="3" id="KW-1134">Transmembrane beta strand</keyword>
<evidence type="ECO:0000256" key="4">
    <source>
        <dbReference type="ARBA" id="ARBA00022692"/>
    </source>
</evidence>
<dbReference type="PRINTS" id="PR01021">
    <property type="entry name" value="OMPADOMAIN"/>
</dbReference>
<dbReference type="InterPro" id="IPR027385">
    <property type="entry name" value="Beta-barrel_OMP"/>
</dbReference>
<dbReference type="InterPro" id="IPR006665">
    <property type="entry name" value="OmpA-like"/>
</dbReference>
<dbReference type="Pfam" id="PF13505">
    <property type="entry name" value="OMP_b-brl"/>
    <property type="match status" value="1"/>
</dbReference>
<dbReference type="InterPro" id="IPR011250">
    <property type="entry name" value="OMP/PagP_B-barrel"/>
</dbReference>
<evidence type="ECO:0000313" key="13">
    <source>
        <dbReference type="EMBL" id="MCB5163004.1"/>
    </source>
</evidence>
<evidence type="ECO:0000256" key="6">
    <source>
        <dbReference type="ARBA" id="ARBA00023065"/>
    </source>
</evidence>
<dbReference type="SUPFAM" id="SSF103647">
    <property type="entry name" value="TSP type-3 repeat"/>
    <property type="match status" value="1"/>
</dbReference>
<evidence type="ECO:0000259" key="12">
    <source>
        <dbReference type="PROSITE" id="PS51123"/>
    </source>
</evidence>
<dbReference type="InterPro" id="IPR036737">
    <property type="entry name" value="OmpA-like_sf"/>
</dbReference>
<dbReference type="InterPro" id="IPR028974">
    <property type="entry name" value="TSP_type-3_rpt"/>
</dbReference>
<dbReference type="SUPFAM" id="SSF56925">
    <property type="entry name" value="OMPA-like"/>
    <property type="match status" value="1"/>
</dbReference>
<accession>A0A9X1LFH3</accession>
<dbReference type="GO" id="GO:0046930">
    <property type="term" value="C:pore complex"/>
    <property type="evidence" value="ECO:0007669"/>
    <property type="project" value="UniProtKB-KW"/>
</dbReference>
<dbReference type="AlphaFoldDB" id="A0A9X1LFH3"/>
<dbReference type="GO" id="GO:0006811">
    <property type="term" value="P:monoatomic ion transport"/>
    <property type="evidence" value="ECO:0007669"/>
    <property type="project" value="UniProtKB-KW"/>
</dbReference>
<keyword evidence="9" id="KW-0998">Cell outer membrane</keyword>
<dbReference type="Pfam" id="PF02412">
    <property type="entry name" value="TSP_3"/>
    <property type="match status" value="1"/>
</dbReference>
<dbReference type="PANTHER" id="PTHR30329:SF21">
    <property type="entry name" value="LIPOPROTEIN YIAD-RELATED"/>
    <property type="match status" value="1"/>
</dbReference>
<keyword evidence="14" id="KW-1185">Reference proteome</keyword>
<evidence type="ECO:0000256" key="10">
    <source>
        <dbReference type="PROSITE-ProRule" id="PRU00473"/>
    </source>
</evidence>
<keyword evidence="2" id="KW-0813">Transport</keyword>
<dbReference type="Gene3D" id="4.10.1080.10">
    <property type="entry name" value="TSP type-3 repeat"/>
    <property type="match status" value="1"/>
</dbReference>
<evidence type="ECO:0000256" key="7">
    <source>
        <dbReference type="ARBA" id="ARBA00023114"/>
    </source>
</evidence>
<evidence type="ECO:0000256" key="9">
    <source>
        <dbReference type="ARBA" id="ARBA00023237"/>
    </source>
</evidence>
<dbReference type="Pfam" id="PF00691">
    <property type="entry name" value="OmpA"/>
    <property type="match status" value="1"/>
</dbReference>
<keyword evidence="5 11" id="KW-0732">Signal</keyword>
<dbReference type="PANTHER" id="PTHR30329">
    <property type="entry name" value="STATOR ELEMENT OF FLAGELLAR MOTOR COMPLEX"/>
    <property type="match status" value="1"/>
</dbReference>
<dbReference type="InterPro" id="IPR050330">
    <property type="entry name" value="Bact_OuterMem_StrucFunc"/>
</dbReference>
<comment type="caution">
    <text evidence="13">The sequence shown here is derived from an EMBL/GenBank/DDBJ whole genome shotgun (WGS) entry which is preliminary data.</text>
</comment>
<protein>
    <submittedName>
        <fullName evidence="13">OmpA family protein</fullName>
    </submittedName>
</protein>
<feature type="chain" id="PRO_5040874052" evidence="11">
    <location>
        <begin position="24"/>
        <end position="376"/>
    </location>
</feature>
<keyword evidence="6" id="KW-0406">Ion transport</keyword>
<dbReference type="CDD" id="cd07185">
    <property type="entry name" value="OmpA_C-like"/>
    <property type="match status" value="1"/>
</dbReference>
<dbReference type="GO" id="GO:0005509">
    <property type="term" value="F:calcium ion binding"/>
    <property type="evidence" value="ECO:0007669"/>
    <property type="project" value="InterPro"/>
</dbReference>
<comment type="subcellular location">
    <subcellularLocation>
        <location evidence="1">Cell outer membrane</location>
        <topology evidence="1">Multi-pass membrane protein</topology>
    </subcellularLocation>
</comment>
<feature type="domain" description="OmpA-like" evidence="12">
    <location>
        <begin position="259"/>
        <end position="376"/>
    </location>
</feature>
<dbReference type="Proteomes" id="UP001139095">
    <property type="component" value="Unassembled WGS sequence"/>
</dbReference>
<dbReference type="GO" id="GO:0009279">
    <property type="term" value="C:cell outer membrane"/>
    <property type="evidence" value="ECO:0007669"/>
    <property type="project" value="UniProtKB-SubCell"/>
</dbReference>
<dbReference type="Gene3D" id="2.40.160.20">
    <property type="match status" value="1"/>
</dbReference>
<organism evidence="13 14">
    <name type="scientific">Marinomonas algarum</name>
    <dbReference type="NCBI Taxonomy" id="2883105"/>
    <lineage>
        <taxon>Bacteria</taxon>
        <taxon>Pseudomonadati</taxon>
        <taxon>Pseudomonadota</taxon>
        <taxon>Gammaproteobacteria</taxon>
        <taxon>Oceanospirillales</taxon>
        <taxon>Oceanospirillaceae</taxon>
        <taxon>Marinomonas</taxon>
    </lineage>
</organism>
<evidence type="ECO:0000256" key="8">
    <source>
        <dbReference type="ARBA" id="ARBA00023136"/>
    </source>
</evidence>
<gene>
    <name evidence="13" type="ORF">LG368_14040</name>
</gene>
<keyword evidence="4" id="KW-0812">Transmembrane</keyword>
<dbReference type="RefSeq" id="WP_226755348.1">
    <property type="nucleotide sequence ID" value="NZ_JAJATW010000030.1"/>
</dbReference>
<evidence type="ECO:0000256" key="3">
    <source>
        <dbReference type="ARBA" id="ARBA00022452"/>
    </source>
</evidence>
<evidence type="ECO:0000256" key="2">
    <source>
        <dbReference type="ARBA" id="ARBA00022448"/>
    </source>
</evidence>
<evidence type="ECO:0000256" key="1">
    <source>
        <dbReference type="ARBA" id="ARBA00004571"/>
    </source>
</evidence>
<dbReference type="SUPFAM" id="SSF103088">
    <property type="entry name" value="OmpA-like"/>
    <property type="match status" value="1"/>
</dbReference>
<evidence type="ECO:0000313" key="14">
    <source>
        <dbReference type="Proteomes" id="UP001139095"/>
    </source>
</evidence>
<sequence length="376" mass="40422">MSFLLNKRTLLAGLVAASTVAQAQPEEGFTVAPSVGYYNMDNNRKVDNTEAASLGLGYQFGNPWALEFVYLNADSEASSNGSDIDVDQFRLDALYHLAERGKLVPYLAAGVGTTDFSPGSNNTLLNAGGGLKYALNDIVDLRADFRLVNDIEDHEFDNITTLGLHFVFGNQPETTNEPVKAVEEPVKAIEEPVKAVFMDADKDGIEDAKDQCSNTPVGVSVDMQGCALDDDQDGVANHVDACPGSEAGAEVDATGCYVVLEKAQTIRLDVQFATNSTVVDQQYYANIEEVAAFLKKYPETTIAVEGHTDNTGAASYNLALSQKRAQAVADVLVNELNVDASRVTAVGYGEERPLFANDTAANREENRRVVTVVSSK</sequence>
<dbReference type="InterPro" id="IPR003367">
    <property type="entry name" value="Thrombospondin_3-like_rpt"/>
</dbReference>
<dbReference type="PROSITE" id="PS51123">
    <property type="entry name" value="OMPA_2"/>
    <property type="match status" value="1"/>
</dbReference>
<evidence type="ECO:0000256" key="11">
    <source>
        <dbReference type="SAM" id="SignalP"/>
    </source>
</evidence>
<dbReference type="Gene3D" id="3.30.1330.60">
    <property type="entry name" value="OmpA-like domain"/>
    <property type="match status" value="1"/>
</dbReference>
<keyword evidence="8 10" id="KW-0472">Membrane</keyword>
<dbReference type="EMBL" id="JAJATW010000030">
    <property type="protein sequence ID" value="MCB5163004.1"/>
    <property type="molecule type" value="Genomic_DNA"/>
</dbReference>
<feature type="signal peptide" evidence="11">
    <location>
        <begin position="1"/>
        <end position="23"/>
    </location>
</feature>
<reference evidence="13" key="1">
    <citation type="submission" date="2021-10" db="EMBL/GenBank/DDBJ databases">
        <title>Marinomonas pontica sp. nov., isolated from the Black Sea.</title>
        <authorList>
            <person name="Zhao L.-H."/>
            <person name="Xue J.-H."/>
        </authorList>
    </citation>
    <scope>NUCLEOTIDE SEQUENCE</scope>
    <source>
        <strain evidence="13">E8</strain>
    </source>
</reference>
<proteinExistence type="predicted"/>
<dbReference type="GO" id="GO:0007155">
    <property type="term" value="P:cell adhesion"/>
    <property type="evidence" value="ECO:0007669"/>
    <property type="project" value="InterPro"/>
</dbReference>
<evidence type="ECO:0000256" key="5">
    <source>
        <dbReference type="ARBA" id="ARBA00022729"/>
    </source>
</evidence>
<keyword evidence="7" id="KW-0626">Porin</keyword>
<dbReference type="InterPro" id="IPR006664">
    <property type="entry name" value="OMP_bac"/>
</dbReference>
<name>A0A9X1LFH3_9GAMM</name>